<gene>
    <name evidence="1" type="ORF">MBESOW_P0463</name>
</gene>
<dbReference type="EMBL" id="BBQY01000001">
    <property type="protein sequence ID" value="GBH29210.1"/>
    <property type="molecule type" value="Genomic_DNA"/>
</dbReference>
<dbReference type="RefSeq" id="WP_130751837.1">
    <property type="nucleotide sequence ID" value="NZ_BBQY01000001.1"/>
</dbReference>
<dbReference type="AlphaFoldDB" id="A0A401IXT1"/>
<evidence type="ECO:0000313" key="1">
    <source>
        <dbReference type="EMBL" id="GBH29210.1"/>
    </source>
</evidence>
<keyword evidence="2" id="KW-1185">Reference proteome</keyword>
<proteinExistence type="predicted"/>
<name>A0A401IXT1_SPHXE</name>
<sequence length="91" mass="9962">MLRFVLALQAMGEIPPDFDLKKVQPSVDSIVVTARRQNQRIDSAPVTEEPPLGRAEMELFGKVKGNVRVESQGMGNGTTSQRVMVGVKIPL</sequence>
<organism evidence="1 2">
    <name type="scientific">Sphingobium xenophagum</name>
    <dbReference type="NCBI Taxonomy" id="121428"/>
    <lineage>
        <taxon>Bacteria</taxon>
        <taxon>Pseudomonadati</taxon>
        <taxon>Pseudomonadota</taxon>
        <taxon>Alphaproteobacteria</taxon>
        <taxon>Sphingomonadales</taxon>
        <taxon>Sphingomonadaceae</taxon>
        <taxon>Sphingobium</taxon>
    </lineage>
</organism>
<accession>A0A401IXT1</accession>
<comment type="caution">
    <text evidence="1">The sequence shown here is derived from an EMBL/GenBank/DDBJ whole genome shotgun (WGS) entry which is preliminary data.</text>
</comment>
<protein>
    <submittedName>
        <fullName evidence="1">Uncharacterized protein</fullName>
    </submittedName>
</protein>
<reference evidence="1 2" key="1">
    <citation type="submission" date="2014-12" db="EMBL/GenBank/DDBJ databases">
        <title>Whole genome sequencing of Sphingobium xenophagum OW59.</title>
        <authorList>
            <person name="Ohta Y."/>
            <person name="Nishi S."/>
            <person name="Hatada Y."/>
        </authorList>
    </citation>
    <scope>NUCLEOTIDE SEQUENCE [LARGE SCALE GENOMIC DNA]</scope>
    <source>
        <strain evidence="1 2">OW59</strain>
    </source>
</reference>
<evidence type="ECO:0000313" key="2">
    <source>
        <dbReference type="Proteomes" id="UP000290975"/>
    </source>
</evidence>
<dbReference type="Proteomes" id="UP000290975">
    <property type="component" value="Unassembled WGS sequence"/>
</dbReference>